<accession>A0A0B5D5V7</accession>
<evidence type="ECO:0000256" key="2">
    <source>
        <dbReference type="SAM" id="SignalP"/>
    </source>
</evidence>
<sequence length="148" mass="15832">MTRFTRALTASALALTMVLAPTGVAHAQSSFGMSSAATQNSTEQRLRAAAEGAMSRSGHRINESAARQARTILKRALSGDFIYFNGQATYFAPDFSGGAVIYRIPNSDVERVISELETGSADFSFSAPKGFAAGSDDTHHYLVEYTLL</sequence>
<feature type="region of interest" description="Disordered" evidence="1">
    <location>
        <begin position="35"/>
        <end position="61"/>
    </location>
</feature>
<name>A0A0B5D5V7_9CORY</name>
<dbReference type="EMBL" id="CP005286">
    <property type="protein sequence ID" value="AJE34226.1"/>
    <property type="molecule type" value="Genomic_DNA"/>
</dbReference>
<dbReference type="HOGENOM" id="CLU_1755771_0_0_11"/>
<feature type="signal peptide" evidence="2">
    <location>
        <begin position="1"/>
        <end position="27"/>
    </location>
</feature>
<gene>
    <name evidence="3" type="ORF">B842_11905</name>
</gene>
<dbReference type="AlphaFoldDB" id="A0A0B5D5V7"/>
<dbReference type="KEGG" id="chm:B842_11905"/>
<feature type="chain" id="PRO_5002114949" description="Secreted protein" evidence="2">
    <location>
        <begin position="28"/>
        <end position="148"/>
    </location>
</feature>
<evidence type="ECO:0008006" key="5">
    <source>
        <dbReference type="Google" id="ProtNLM"/>
    </source>
</evidence>
<proteinExistence type="predicted"/>
<protein>
    <recommendedName>
        <fullName evidence="5">Secreted protein</fullName>
    </recommendedName>
</protein>
<dbReference type="RefSeq" id="WP_040086918.1">
    <property type="nucleotide sequence ID" value="NZ_BCSU01000014.1"/>
</dbReference>
<organism evidence="3 4">
    <name type="scientific">Corynebacterium humireducens NBRC 106098 = DSM 45392</name>
    <dbReference type="NCBI Taxonomy" id="1223515"/>
    <lineage>
        <taxon>Bacteria</taxon>
        <taxon>Bacillati</taxon>
        <taxon>Actinomycetota</taxon>
        <taxon>Actinomycetes</taxon>
        <taxon>Mycobacteriales</taxon>
        <taxon>Corynebacteriaceae</taxon>
        <taxon>Corynebacterium</taxon>
    </lineage>
</organism>
<evidence type="ECO:0000256" key="1">
    <source>
        <dbReference type="SAM" id="MobiDB-lite"/>
    </source>
</evidence>
<reference evidence="3 4" key="1">
    <citation type="submission" date="2013-04" db="EMBL/GenBank/DDBJ databases">
        <title>Complete genome sequence of Corynebacterium humireducens DSM 45392(T), isolated from a wastewater-fed microbial fuel cell.</title>
        <authorList>
            <person name="Ruckert C."/>
            <person name="Albersmeier A."/>
            <person name="Kalinowski J."/>
        </authorList>
    </citation>
    <scope>NUCLEOTIDE SEQUENCE [LARGE SCALE GENOMIC DNA]</scope>
    <source>
        <strain evidence="4">MFC-5</strain>
    </source>
</reference>
<dbReference type="Proteomes" id="UP000031524">
    <property type="component" value="Chromosome"/>
</dbReference>
<evidence type="ECO:0000313" key="4">
    <source>
        <dbReference type="Proteomes" id="UP000031524"/>
    </source>
</evidence>
<evidence type="ECO:0000313" key="3">
    <source>
        <dbReference type="EMBL" id="AJE34226.1"/>
    </source>
</evidence>
<keyword evidence="4" id="KW-1185">Reference proteome</keyword>
<keyword evidence="2" id="KW-0732">Signal</keyword>